<keyword evidence="4" id="KW-0808">Transferase</keyword>
<dbReference type="AlphaFoldDB" id="A0A178MZJ8"/>
<dbReference type="InterPro" id="IPR035965">
    <property type="entry name" value="PAS-like_dom_sf"/>
</dbReference>
<dbReference type="Gene3D" id="3.30.565.10">
    <property type="entry name" value="Histidine kinase-like ATPase, C-terminal domain"/>
    <property type="match status" value="1"/>
</dbReference>
<dbReference type="InterPro" id="IPR001610">
    <property type="entry name" value="PAC"/>
</dbReference>
<evidence type="ECO:0000256" key="3">
    <source>
        <dbReference type="ARBA" id="ARBA00022553"/>
    </source>
</evidence>
<dbReference type="FunFam" id="3.30.565.10:FF:000006">
    <property type="entry name" value="Sensor histidine kinase WalK"/>
    <property type="match status" value="1"/>
</dbReference>
<dbReference type="InterPro" id="IPR005467">
    <property type="entry name" value="His_kinase_dom"/>
</dbReference>
<feature type="domain" description="PAS" evidence="7">
    <location>
        <begin position="321"/>
        <end position="366"/>
    </location>
</feature>
<dbReference type="SUPFAM" id="SSF47384">
    <property type="entry name" value="Homodimeric domain of signal transducing histidine kinase"/>
    <property type="match status" value="1"/>
</dbReference>
<evidence type="ECO:0000256" key="4">
    <source>
        <dbReference type="ARBA" id="ARBA00022679"/>
    </source>
</evidence>
<dbReference type="SMART" id="SM00091">
    <property type="entry name" value="PAS"/>
    <property type="match status" value="2"/>
</dbReference>
<dbReference type="PROSITE" id="PS50113">
    <property type="entry name" value="PAC"/>
    <property type="match status" value="1"/>
</dbReference>
<evidence type="ECO:0000259" key="6">
    <source>
        <dbReference type="PROSITE" id="PS50109"/>
    </source>
</evidence>
<feature type="domain" description="Histidine kinase" evidence="6">
    <location>
        <begin position="584"/>
        <end position="801"/>
    </location>
</feature>
<dbReference type="Pfam" id="PF22588">
    <property type="entry name" value="dCache_1_like"/>
    <property type="match status" value="1"/>
</dbReference>
<dbReference type="InterPro" id="IPR036097">
    <property type="entry name" value="HisK_dim/P_sf"/>
</dbReference>
<dbReference type="STRING" id="1285242.A6A04_10495"/>
<dbReference type="SUPFAM" id="SSF55785">
    <property type="entry name" value="PYP-like sensor domain (PAS domain)"/>
    <property type="match status" value="2"/>
</dbReference>
<dbReference type="InterPro" id="IPR004358">
    <property type="entry name" value="Sig_transdc_His_kin-like_C"/>
</dbReference>
<name>A0A178MZJ8_9PROT</name>
<evidence type="ECO:0000313" key="9">
    <source>
        <dbReference type="EMBL" id="OAN55981.1"/>
    </source>
</evidence>
<dbReference type="InterPro" id="IPR003661">
    <property type="entry name" value="HisK_dim/P_dom"/>
</dbReference>
<comment type="caution">
    <text evidence="9">The sequence shown here is derived from an EMBL/GenBank/DDBJ whole genome shotgun (WGS) entry which is preliminary data.</text>
</comment>
<dbReference type="PROSITE" id="PS50112">
    <property type="entry name" value="PAS"/>
    <property type="match status" value="2"/>
</dbReference>
<feature type="domain" description="PAC" evidence="8">
    <location>
        <begin position="393"/>
        <end position="445"/>
    </location>
</feature>
<reference evidence="9 10" key="1">
    <citation type="submission" date="2016-04" db="EMBL/GenBank/DDBJ databases">
        <title>Draft genome sequence of freshwater magnetotactic bacteria Magnetospirillum marisnigri SP-1 and Magnetospirillum moscoviense BB-1.</title>
        <authorList>
            <person name="Koziaeva V."/>
            <person name="Dziuba M.V."/>
            <person name="Ivanov T.M."/>
            <person name="Kuznetsov B."/>
            <person name="Grouzdev D.S."/>
        </authorList>
    </citation>
    <scope>NUCLEOTIDE SEQUENCE [LARGE SCALE GENOMIC DNA]</scope>
    <source>
        <strain evidence="9 10">SP-1</strain>
    </source>
</reference>
<dbReference type="SMART" id="SM00086">
    <property type="entry name" value="PAC"/>
    <property type="match status" value="1"/>
</dbReference>
<dbReference type="CDD" id="cd12914">
    <property type="entry name" value="PDC1_DGC_like"/>
    <property type="match status" value="1"/>
</dbReference>
<evidence type="ECO:0000259" key="8">
    <source>
        <dbReference type="PROSITE" id="PS50113"/>
    </source>
</evidence>
<keyword evidence="10" id="KW-1185">Reference proteome</keyword>
<evidence type="ECO:0000256" key="1">
    <source>
        <dbReference type="ARBA" id="ARBA00000085"/>
    </source>
</evidence>
<dbReference type="PRINTS" id="PR00344">
    <property type="entry name" value="BCTRLSENSOR"/>
</dbReference>
<keyword evidence="3" id="KW-0597">Phosphoprotein</keyword>
<dbReference type="InterPro" id="IPR003594">
    <property type="entry name" value="HATPase_dom"/>
</dbReference>
<dbReference type="EC" id="2.7.13.3" evidence="2"/>
<evidence type="ECO:0000259" key="7">
    <source>
        <dbReference type="PROSITE" id="PS50112"/>
    </source>
</evidence>
<organism evidence="9 10">
    <name type="scientific">Paramagnetospirillum marisnigri</name>
    <dbReference type="NCBI Taxonomy" id="1285242"/>
    <lineage>
        <taxon>Bacteria</taxon>
        <taxon>Pseudomonadati</taxon>
        <taxon>Pseudomonadota</taxon>
        <taxon>Alphaproteobacteria</taxon>
        <taxon>Rhodospirillales</taxon>
        <taxon>Magnetospirillaceae</taxon>
        <taxon>Paramagnetospirillum</taxon>
    </lineage>
</organism>
<evidence type="ECO:0000313" key="10">
    <source>
        <dbReference type="Proteomes" id="UP000078428"/>
    </source>
</evidence>
<dbReference type="InterPro" id="IPR013656">
    <property type="entry name" value="PAS_4"/>
</dbReference>
<sequence>MFGLWIFTFHAEHRRGVEQGLNRQREVVEEQVNGVFKITETFLVAADRWVADHPGRDPRNDPSFADLVREFQRVTDQAMLVRLVAEDGSLYLVPDTPGAKAANVVDRDYFRETMKEPPGRIYISAPFQGRSTGRWAIAVAKRLSVPHHGAVIVFVAIEQGLLDSAFAKAQVGPEGAISLLRADGILLSRSATRPSDLGKDLSGSVIFTEGLPKAREGVLITTGTLTDGIPKLLSYGSLPTYPLVIAVGTSLSSVSAIAWEAGWRGVLALSVISALALLSRRQIMRLIDDLASSRQDLMVSHDRLSQEVDERRQVEVALNRTEADLRAILDNMLDVFYRTGPDGRVTIISRSVQDVLGFSQADVLGQFANDFHFDADGRERLQAALAANGGSVVDFDLRMRHKQGHPVWVATSSHLVMDHEGHFAGIEGVFRSIEERKAVEKALRNHASQIESLINASSDATMLFELDGTILAVNTVLAARFGKTPQELRGTNLWALFPPEVAEARKVATARVVETGHAVHFLDRRGELHFDNSIYPVAGADGVIDKVAVYSRDITEQTLIEERIGRYIAEIERSNAELEQFAYVASHDLREPLRMITSYLTLIERRYGTHLEGDGLEFLAFARDGATRMDRLVLDLLEYSRIDRRGDPIVSMPVVPAIRQAMQHLAVAIEESGATVTLDESCGDAMVMGDQNQIIRLFQNLIGNAIKYQHGERPPRIDLKWRLVDGVWEFSIADNGIGIEPQYFERIFGIFQRLHTRDRYEGTGIGLAVCRKIVERHGGRIWLASESGVGTTFFLTLRDAAGVPPGGE</sequence>
<dbReference type="PANTHER" id="PTHR43304">
    <property type="entry name" value="PHYTOCHROME-LIKE PROTEIN CPH1"/>
    <property type="match status" value="1"/>
</dbReference>
<dbReference type="CDD" id="cd00130">
    <property type="entry name" value="PAS"/>
    <property type="match status" value="2"/>
</dbReference>
<dbReference type="SMART" id="SM00387">
    <property type="entry name" value="HATPase_c"/>
    <property type="match status" value="1"/>
</dbReference>
<dbReference type="InterPro" id="IPR052162">
    <property type="entry name" value="Sensor_kinase/Photoreceptor"/>
</dbReference>
<dbReference type="Pfam" id="PF00512">
    <property type="entry name" value="HisKA"/>
    <property type="match status" value="1"/>
</dbReference>
<dbReference type="GO" id="GO:0000155">
    <property type="term" value="F:phosphorelay sensor kinase activity"/>
    <property type="evidence" value="ECO:0007669"/>
    <property type="project" value="InterPro"/>
</dbReference>
<feature type="domain" description="PAS" evidence="7">
    <location>
        <begin position="446"/>
        <end position="516"/>
    </location>
</feature>
<proteinExistence type="predicted"/>
<dbReference type="SUPFAM" id="SSF55874">
    <property type="entry name" value="ATPase domain of HSP90 chaperone/DNA topoisomerase II/histidine kinase"/>
    <property type="match status" value="1"/>
</dbReference>
<dbReference type="PROSITE" id="PS50109">
    <property type="entry name" value="HIS_KIN"/>
    <property type="match status" value="1"/>
</dbReference>
<dbReference type="Gene3D" id="3.30.450.20">
    <property type="entry name" value="PAS domain"/>
    <property type="match status" value="4"/>
</dbReference>
<dbReference type="CDD" id="cd12915">
    <property type="entry name" value="PDC2_DGC_like"/>
    <property type="match status" value="1"/>
</dbReference>
<gene>
    <name evidence="9" type="ORF">A6A04_10495</name>
</gene>
<evidence type="ECO:0000256" key="5">
    <source>
        <dbReference type="ARBA" id="ARBA00022777"/>
    </source>
</evidence>
<dbReference type="Proteomes" id="UP000078428">
    <property type="component" value="Unassembled WGS sequence"/>
</dbReference>
<dbReference type="Pfam" id="PF13426">
    <property type="entry name" value="PAS_9"/>
    <property type="match status" value="1"/>
</dbReference>
<dbReference type="EMBL" id="LWQT01000010">
    <property type="protein sequence ID" value="OAN55981.1"/>
    <property type="molecule type" value="Genomic_DNA"/>
</dbReference>
<dbReference type="InterPro" id="IPR000014">
    <property type="entry name" value="PAS"/>
</dbReference>
<dbReference type="PANTHER" id="PTHR43304:SF1">
    <property type="entry name" value="PAC DOMAIN-CONTAINING PROTEIN"/>
    <property type="match status" value="1"/>
</dbReference>
<dbReference type="Pfam" id="PF02518">
    <property type="entry name" value="HATPase_c"/>
    <property type="match status" value="1"/>
</dbReference>
<dbReference type="InterPro" id="IPR036890">
    <property type="entry name" value="HATPase_C_sf"/>
</dbReference>
<dbReference type="InterPro" id="IPR000700">
    <property type="entry name" value="PAS-assoc_C"/>
</dbReference>
<dbReference type="Pfam" id="PF08448">
    <property type="entry name" value="PAS_4"/>
    <property type="match status" value="1"/>
</dbReference>
<dbReference type="InterPro" id="IPR054327">
    <property type="entry name" value="His-kinase-like_sensor"/>
</dbReference>
<keyword evidence="5" id="KW-0418">Kinase</keyword>
<evidence type="ECO:0000256" key="2">
    <source>
        <dbReference type="ARBA" id="ARBA00012438"/>
    </source>
</evidence>
<dbReference type="CDD" id="cd00082">
    <property type="entry name" value="HisKA"/>
    <property type="match status" value="1"/>
</dbReference>
<dbReference type="NCBIfam" id="TIGR00229">
    <property type="entry name" value="sensory_box"/>
    <property type="match status" value="2"/>
</dbReference>
<comment type="catalytic activity">
    <reaction evidence="1">
        <text>ATP + protein L-histidine = ADP + protein N-phospho-L-histidine.</text>
        <dbReference type="EC" id="2.7.13.3"/>
    </reaction>
</comment>
<dbReference type="SMART" id="SM00388">
    <property type="entry name" value="HisKA"/>
    <property type="match status" value="1"/>
</dbReference>
<protein>
    <recommendedName>
        <fullName evidence="2">histidine kinase</fullName>
        <ecNumber evidence="2">2.7.13.3</ecNumber>
    </recommendedName>
</protein>
<accession>A0A178MZJ8</accession>
<dbReference type="Gene3D" id="1.10.287.130">
    <property type="match status" value="1"/>
</dbReference>